<accession>A0A7T2X2D1</accession>
<gene>
    <name evidence="9" type="ORF">I6G56_26030</name>
</gene>
<keyword evidence="5 8" id="KW-0812">Transmembrane</keyword>
<organism evidence="9 10">
    <name type="scientific">Burkholderia humptydooensis</name>
    <dbReference type="NCBI Taxonomy" id="430531"/>
    <lineage>
        <taxon>Bacteria</taxon>
        <taxon>Pseudomonadati</taxon>
        <taxon>Pseudomonadota</taxon>
        <taxon>Betaproteobacteria</taxon>
        <taxon>Burkholderiales</taxon>
        <taxon>Burkholderiaceae</taxon>
        <taxon>Burkholderia</taxon>
        <taxon>pseudomallei group</taxon>
    </lineage>
</organism>
<evidence type="ECO:0000313" key="10">
    <source>
        <dbReference type="Proteomes" id="UP000594943"/>
    </source>
</evidence>
<dbReference type="EMBL" id="CP065687">
    <property type="protein sequence ID" value="QPS47833.1"/>
    <property type="molecule type" value="Genomic_DNA"/>
</dbReference>
<evidence type="ECO:0000256" key="6">
    <source>
        <dbReference type="ARBA" id="ARBA00022989"/>
    </source>
</evidence>
<comment type="subcellular location">
    <subcellularLocation>
        <location evidence="1 8">Cell membrane</location>
        <topology evidence="1 8">Multi-pass membrane protein</topology>
    </subcellularLocation>
</comment>
<protein>
    <submittedName>
        <fullName evidence="9">ABC transporter permease</fullName>
    </submittedName>
</protein>
<dbReference type="InterPro" id="IPR051789">
    <property type="entry name" value="Bact_Polyamine_Transport"/>
</dbReference>
<dbReference type="RefSeq" id="WP_009917542.1">
    <property type="nucleotide sequence ID" value="NZ_CP013382.1"/>
</dbReference>
<name>A0A7U4PB81_9BURK</name>
<evidence type="ECO:0000256" key="5">
    <source>
        <dbReference type="ARBA" id="ARBA00022692"/>
    </source>
</evidence>
<evidence type="ECO:0000256" key="8">
    <source>
        <dbReference type="RuleBase" id="RU363032"/>
    </source>
</evidence>
<feature type="transmembrane region" description="Helical" evidence="8">
    <location>
        <begin position="72"/>
        <end position="92"/>
    </location>
</feature>
<comment type="similarity">
    <text evidence="2">Belongs to the binding-protein-dependent transport system permease family. CysTW subfamily.</text>
</comment>
<dbReference type="InterPro" id="IPR000515">
    <property type="entry name" value="MetI-like"/>
</dbReference>
<dbReference type="Pfam" id="PF00528">
    <property type="entry name" value="BPD_transp_1"/>
    <property type="match status" value="1"/>
</dbReference>
<dbReference type="Proteomes" id="UP000594943">
    <property type="component" value="Chromosome 2"/>
</dbReference>
<evidence type="ECO:0000256" key="2">
    <source>
        <dbReference type="ARBA" id="ARBA00007069"/>
    </source>
</evidence>
<accession>A0A7U4PB81</accession>
<keyword evidence="4" id="KW-1003">Cell membrane</keyword>
<evidence type="ECO:0000256" key="7">
    <source>
        <dbReference type="ARBA" id="ARBA00023136"/>
    </source>
</evidence>
<keyword evidence="3 8" id="KW-0813">Transport</keyword>
<evidence type="ECO:0000313" key="9">
    <source>
        <dbReference type="EMBL" id="QPS47833.1"/>
    </source>
</evidence>
<proteinExistence type="inferred from homology"/>
<evidence type="ECO:0000256" key="3">
    <source>
        <dbReference type="ARBA" id="ARBA00022448"/>
    </source>
</evidence>
<feature type="transmembrane region" description="Helical" evidence="8">
    <location>
        <begin position="12"/>
        <end position="34"/>
    </location>
</feature>
<dbReference type="PANTHER" id="PTHR43848:SF2">
    <property type="entry name" value="PUTRESCINE TRANSPORT SYSTEM PERMEASE PROTEIN POTI"/>
    <property type="match status" value="1"/>
</dbReference>
<dbReference type="KEGG" id="bhg:I6G56_26030"/>
<keyword evidence="7 8" id="KW-0472">Membrane</keyword>
<sequence length="269" mass="29072">MHSDAQPSRLLRCAAWGGLAFLHLPVLVVALYAFNTETSAFSFPLKGFTLHWFTDAFARDDMLAAAWLSVKVAALATLLAVLLGTAAAGALYRRNFFGKEAMTFALILPIALPGIITGIALLSAFKTANLDLGFWTIAVGHGTFCVVMVYNNVVARLRRMPASLVEASMDLGADGWQTFRHVVLPQIATALLAGAILAFALSFDEIIVTTFTAGQERTLPIWLLNQLSRPRDVPVTNVVALMVMAITMIPILGAWYLTRDTESTAGSSR</sequence>
<dbReference type="Gene3D" id="1.10.3720.10">
    <property type="entry name" value="MetI-like"/>
    <property type="match status" value="1"/>
</dbReference>
<reference evidence="9 10" key="1">
    <citation type="submission" date="2020-12" db="EMBL/GenBank/DDBJ databases">
        <title>FDA dAtabase for Regulatory Grade micrObial Sequences (FDA-ARGOS): Supporting development and validation of Infectious Disease Dx tests.</title>
        <authorList>
            <person name="Nelson B."/>
            <person name="Plummer A."/>
            <person name="Tallon L."/>
            <person name="Sadzewicz L."/>
            <person name="Zhao X."/>
            <person name="Boylan J."/>
            <person name="Ott S."/>
            <person name="Bowen H."/>
            <person name="Vavikolanu K."/>
            <person name="Mehta A."/>
            <person name="Aluvathingal J."/>
            <person name="Nadendla S."/>
            <person name="Myers T."/>
            <person name="Yan Y."/>
            <person name="Sichtig H."/>
        </authorList>
    </citation>
    <scope>NUCLEOTIDE SEQUENCE [LARGE SCALE GENOMIC DNA]</scope>
    <source>
        <strain evidence="9 10">FDAARGOS_899</strain>
    </source>
</reference>
<feature type="transmembrane region" description="Helical" evidence="8">
    <location>
        <begin position="233"/>
        <end position="257"/>
    </location>
</feature>
<dbReference type="CDD" id="cd06261">
    <property type="entry name" value="TM_PBP2"/>
    <property type="match status" value="1"/>
</dbReference>
<dbReference type="SUPFAM" id="SSF161098">
    <property type="entry name" value="MetI-like"/>
    <property type="match status" value="1"/>
</dbReference>
<dbReference type="GO" id="GO:0005886">
    <property type="term" value="C:plasma membrane"/>
    <property type="evidence" value="ECO:0007669"/>
    <property type="project" value="UniProtKB-SubCell"/>
</dbReference>
<feature type="transmembrane region" description="Helical" evidence="8">
    <location>
        <begin position="190"/>
        <end position="213"/>
    </location>
</feature>
<feature type="transmembrane region" description="Helical" evidence="8">
    <location>
        <begin position="104"/>
        <end position="126"/>
    </location>
</feature>
<dbReference type="AlphaFoldDB" id="A0A7U4PB81"/>
<evidence type="ECO:0000256" key="4">
    <source>
        <dbReference type="ARBA" id="ARBA00022475"/>
    </source>
</evidence>
<dbReference type="InterPro" id="IPR035906">
    <property type="entry name" value="MetI-like_sf"/>
</dbReference>
<feature type="transmembrane region" description="Helical" evidence="8">
    <location>
        <begin position="132"/>
        <end position="150"/>
    </location>
</feature>
<dbReference type="GO" id="GO:0055085">
    <property type="term" value="P:transmembrane transport"/>
    <property type="evidence" value="ECO:0007669"/>
    <property type="project" value="InterPro"/>
</dbReference>
<evidence type="ECO:0000256" key="1">
    <source>
        <dbReference type="ARBA" id="ARBA00004651"/>
    </source>
</evidence>
<keyword evidence="6 8" id="KW-1133">Transmembrane helix</keyword>
<dbReference type="PROSITE" id="PS50928">
    <property type="entry name" value="ABC_TM1"/>
    <property type="match status" value="1"/>
</dbReference>
<dbReference type="PANTHER" id="PTHR43848">
    <property type="entry name" value="PUTRESCINE TRANSPORT SYSTEM PERMEASE PROTEIN POTI"/>
    <property type="match status" value="1"/>
</dbReference>